<keyword evidence="4" id="KW-1185">Reference proteome</keyword>
<dbReference type="PANTHER" id="PTHR31157">
    <property type="entry name" value="SCP DOMAIN-CONTAINING PROTEIN"/>
    <property type="match status" value="1"/>
</dbReference>
<feature type="chain" id="PRO_5045955874" evidence="1">
    <location>
        <begin position="26"/>
        <end position="167"/>
    </location>
</feature>
<proteinExistence type="predicted"/>
<evidence type="ECO:0000313" key="3">
    <source>
        <dbReference type="EMBL" id="MCK2213398.1"/>
    </source>
</evidence>
<evidence type="ECO:0000259" key="2">
    <source>
        <dbReference type="Pfam" id="PF00188"/>
    </source>
</evidence>
<organism evidence="3 4">
    <name type="scientific">Actinomadura luzonensis</name>
    <dbReference type="NCBI Taxonomy" id="2805427"/>
    <lineage>
        <taxon>Bacteria</taxon>
        <taxon>Bacillati</taxon>
        <taxon>Actinomycetota</taxon>
        <taxon>Actinomycetes</taxon>
        <taxon>Streptosporangiales</taxon>
        <taxon>Thermomonosporaceae</taxon>
        <taxon>Actinomadura</taxon>
    </lineage>
</organism>
<protein>
    <submittedName>
        <fullName evidence="3">CAP domain-containing protein</fullName>
    </submittedName>
</protein>
<dbReference type="Proteomes" id="UP001317259">
    <property type="component" value="Unassembled WGS sequence"/>
</dbReference>
<evidence type="ECO:0000256" key="1">
    <source>
        <dbReference type="SAM" id="SignalP"/>
    </source>
</evidence>
<accession>A0ABT0FM39</accession>
<dbReference type="RefSeq" id="WP_242380466.1">
    <property type="nucleotide sequence ID" value="NZ_JAKRKC020000001.1"/>
</dbReference>
<dbReference type="InterPro" id="IPR014044">
    <property type="entry name" value="CAP_dom"/>
</dbReference>
<dbReference type="EMBL" id="JAKRKC020000001">
    <property type="protein sequence ID" value="MCK2213398.1"/>
    <property type="molecule type" value="Genomic_DNA"/>
</dbReference>
<dbReference type="SUPFAM" id="SSF55797">
    <property type="entry name" value="PR-1-like"/>
    <property type="match status" value="1"/>
</dbReference>
<dbReference type="PANTHER" id="PTHR31157:SF1">
    <property type="entry name" value="SCP DOMAIN-CONTAINING PROTEIN"/>
    <property type="match status" value="1"/>
</dbReference>
<dbReference type="CDD" id="cd05379">
    <property type="entry name" value="CAP_bacterial"/>
    <property type="match status" value="1"/>
</dbReference>
<comment type="caution">
    <text evidence="3">The sequence shown here is derived from an EMBL/GenBank/DDBJ whole genome shotgun (WGS) entry which is preliminary data.</text>
</comment>
<name>A0ABT0FM39_9ACTN</name>
<feature type="signal peptide" evidence="1">
    <location>
        <begin position="1"/>
        <end position="25"/>
    </location>
</feature>
<dbReference type="Pfam" id="PF00188">
    <property type="entry name" value="CAP"/>
    <property type="match status" value="1"/>
</dbReference>
<feature type="domain" description="SCP" evidence="2">
    <location>
        <begin position="47"/>
        <end position="164"/>
    </location>
</feature>
<gene>
    <name evidence="3" type="ORF">MF672_006260</name>
</gene>
<reference evidence="3 4" key="1">
    <citation type="submission" date="2022-04" db="EMBL/GenBank/DDBJ databases">
        <title>Genome draft of Actinomadura sp. ATCC 31491.</title>
        <authorList>
            <person name="Shi X."/>
            <person name="Du Y."/>
        </authorList>
    </citation>
    <scope>NUCLEOTIDE SEQUENCE [LARGE SCALE GENOMIC DNA]</scope>
    <source>
        <strain evidence="3 4">ATCC 31491</strain>
    </source>
</reference>
<dbReference type="Gene3D" id="3.40.33.10">
    <property type="entry name" value="CAP"/>
    <property type="match status" value="1"/>
</dbReference>
<keyword evidence="1" id="KW-0732">Signal</keyword>
<evidence type="ECO:0000313" key="4">
    <source>
        <dbReference type="Proteomes" id="UP001317259"/>
    </source>
</evidence>
<sequence>MRLLLGSLAAAALATIGVPAATAQAATTAGAGSGAAAVGTARENEVVRLVNVQRAQKGCRAVRHHPQLHKAARAHSADMAEHRYFFSRSRDGRSFTERIEDAGFKHGRHLAENLAKGQRTPAMVVGAWMDAAGTRATILDCRYTYIGVGAAEDADGAIYWTQDFATK</sequence>
<dbReference type="InterPro" id="IPR035940">
    <property type="entry name" value="CAP_sf"/>
</dbReference>